<dbReference type="PANTHER" id="PTHR11604">
    <property type="entry name" value="PROFILIN"/>
    <property type="match status" value="1"/>
</dbReference>
<evidence type="ECO:0000256" key="3">
    <source>
        <dbReference type="ARBA" id="ARBA00022490"/>
    </source>
</evidence>
<evidence type="ECO:0000313" key="8">
    <source>
        <dbReference type="EMBL" id="KAJ1645564.1"/>
    </source>
</evidence>
<evidence type="ECO:0000256" key="7">
    <source>
        <dbReference type="RuleBase" id="RU003909"/>
    </source>
</evidence>
<dbReference type="Pfam" id="PF00235">
    <property type="entry name" value="Profilin"/>
    <property type="match status" value="1"/>
</dbReference>
<dbReference type="GO" id="GO:0003785">
    <property type="term" value="F:actin monomer binding"/>
    <property type="evidence" value="ECO:0007669"/>
    <property type="project" value="TreeGrafter"/>
</dbReference>
<dbReference type="Gene3D" id="3.30.450.30">
    <property type="entry name" value="Dynein light chain 2a, cytoplasmic"/>
    <property type="match status" value="1"/>
</dbReference>
<evidence type="ECO:0000313" key="9">
    <source>
        <dbReference type="Proteomes" id="UP001145021"/>
    </source>
</evidence>
<proteinExistence type="inferred from homology"/>
<dbReference type="GO" id="GO:0005938">
    <property type="term" value="C:cell cortex"/>
    <property type="evidence" value="ECO:0007669"/>
    <property type="project" value="TreeGrafter"/>
</dbReference>
<dbReference type="InterPro" id="IPR005455">
    <property type="entry name" value="PFN_euk"/>
</dbReference>
<dbReference type="InterPro" id="IPR027310">
    <property type="entry name" value="Profilin_CS"/>
</dbReference>
<keyword evidence="4 7" id="KW-0009">Actin-binding</keyword>
<keyword evidence="9" id="KW-1185">Reference proteome</keyword>
<dbReference type="Proteomes" id="UP001145021">
    <property type="component" value="Unassembled WGS sequence"/>
</dbReference>
<comment type="similarity">
    <text evidence="2 7">Belongs to the profilin family.</text>
</comment>
<name>A0A9W7XIV7_9FUNG</name>
<dbReference type="InterPro" id="IPR048278">
    <property type="entry name" value="PFN"/>
</dbReference>
<comment type="subcellular location">
    <subcellularLocation>
        <location evidence="1">Cytoplasm</location>
        <location evidence="1">Cytoskeleton</location>
    </subcellularLocation>
</comment>
<comment type="caution">
    <text evidence="8">The sequence shown here is derived from an EMBL/GenBank/DDBJ whole genome shotgun (WGS) entry which is preliminary data.</text>
</comment>
<dbReference type="AlphaFoldDB" id="A0A9W7XIV7"/>
<accession>A0A9W7XIV7</accession>
<keyword evidence="3" id="KW-0963">Cytoplasm</keyword>
<comment type="subunit">
    <text evidence="6">Occurs in many kinds of cells as a complex with monomeric actin in a 1:1 ratio.</text>
</comment>
<evidence type="ECO:0000256" key="5">
    <source>
        <dbReference type="ARBA" id="ARBA00023212"/>
    </source>
</evidence>
<organism evidence="8 9">
    <name type="scientific">Coemansia asiatica</name>
    <dbReference type="NCBI Taxonomy" id="1052880"/>
    <lineage>
        <taxon>Eukaryota</taxon>
        <taxon>Fungi</taxon>
        <taxon>Fungi incertae sedis</taxon>
        <taxon>Zoopagomycota</taxon>
        <taxon>Kickxellomycotina</taxon>
        <taxon>Kickxellomycetes</taxon>
        <taxon>Kickxellales</taxon>
        <taxon>Kickxellaceae</taxon>
        <taxon>Coemansia</taxon>
    </lineage>
</organism>
<dbReference type="SUPFAM" id="SSF55770">
    <property type="entry name" value="Profilin (actin-binding protein)"/>
    <property type="match status" value="1"/>
</dbReference>
<dbReference type="PANTHER" id="PTHR11604:SF0">
    <property type="entry name" value="PROFILIN"/>
    <property type="match status" value="1"/>
</dbReference>
<evidence type="ECO:0000256" key="1">
    <source>
        <dbReference type="ARBA" id="ARBA00004245"/>
    </source>
</evidence>
<evidence type="ECO:0000256" key="4">
    <source>
        <dbReference type="ARBA" id="ARBA00023203"/>
    </source>
</evidence>
<dbReference type="PROSITE" id="PS00414">
    <property type="entry name" value="PROFILIN"/>
    <property type="match status" value="1"/>
</dbReference>
<dbReference type="InterPro" id="IPR036140">
    <property type="entry name" value="PFN_sf"/>
</dbReference>
<dbReference type="EMBL" id="JANBOH010000099">
    <property type="protein sequence ID" value="KAJ1645564.1"/>
    <property type="molecule type" value="Genomic_DNA"/>
</dbReference>
<sequence length="143" mass="15278">MSWQSYVDDRLVKGCGFVKATILSLADGGNWASTPGFSVLPNEFAIIKEGFDNPGVLFEKGLHINGIKFLVNKVEDGNFILAKYKAPTEDNPLNNPNPDSLETVMCMKSNLAIVVGAINASGTAGVARNGLAVFVDQLKASNF</sequence>
<evidence type="ECO:0000256" key="2">
    <source>
        <dbReference type="ARBA" id="ARBA00010058"/>
    </source>
</evidence>
<dbReference type="PRINTS" id="PR00392">
    <property type="entry name" value="PROFILIN"/>
</dbReference>
<dbReference type="GO" id="GO:0005856">
    <property type="term" value="C:cytoskeleton"/>
    <property type="evidence" value="ECO:0007669"/>
    <property type="project" value="UniProtKB-SubCell"/>
</dbReference>
<protein>
    <recommendedName>
        <fullName evidence="7">Profilin</fullName>
    </recommendedName>
</protein>
<gene>
    <name evidence="8" type="ORF">LPJ64_002854</name>
</gene>
<comment type="function">
    <text evidence="6">Binds to actin and affects the structure of the cytoskeleton. At high concentrations, profilin prevents the polymerization of actin, whereas it enhances it at low concentrations.</text>
</comment>
<keyword evidence="5 6" id="KW-0206">Cytoskeleton</keyword>
<evidence type="ECO:0000256" key="6">
    <source>
        <dbReference type="RuleBase" id="RU003908"/>
    </source>
</evidence>
<dbReference type="PRINTS" id="PR01640">
    <property type="entry name" value="PROFILINPLNT"/>
</dbReference>
<dbReference type="SMART" id="SM00392">
    <property type="entry name" value="PROF"/>
    <property type="match status" value="1"/>
</dbReference>
<reference evidence="8" key="1">
    <citation type="submission" date="2022-07" db="EMBL/GenBank/DDBJ databases">
        <title>Phylogenomic reconstructions and comparative analyses of Kickxellomycotina fungi.</title>
        <authorList>
            <person name="Reynolds N.K."/>
            <person name="Stajich J.E."/>
            <person name="Barry K."/>
            <person name="Grigoriev I.V."/>
            <person name="Crous P."/>
            <person name="Smith M.E."/>
        </authorList>
    </citation>
    <scope>NUCLEOTIDE SEQUENCE</scope>
    <source>
        <strain evidence="8">NBRC 105413</strain>
    </source>
</reference>